<name>A0A8S3VH80_MYTED</name>
<dbReference type="EC" id="3.6.4.12" evidence="11"/>
<evidence type="ECO:0000259" key="10">
    <source>
        <dbReference type="PROSITE" id="PS51194"/>
    </source>
</evidence>
<evidence type="ECO:0000256" key="2">
    <source>
        <dbReference type="ARBA" id="ARBA00022771"/>
    </source>
</evidence>
<comment type="caution">
    <text evidence="11">The sequence shown here is derived from an EMBL/GenBank/DDBJ whole genome shotgun (WGS) entry which is preliminary data.</text>
</comment>
<feature type="region of interest" description="Disordered" evidence="6">
    <location>
        <begin position="699"/>
        <end position="748"/>
    </location>
</feature>
<dbReference type="InterPro" id="IPR049730">
    <property type="entry name" value="SNF2/RAD54-like_C"/>
</dbReference>
<dbReference type="OrthoDB" id="448448at2759"/>
<feature type="signal peptide" evidence="7">
    <location>
        <begin position="1"/>
        <end position="22"/>
    </location>
</feature>
<evidence type="ECO:0000313" key="11">
    <source>
        <dbReference type="EMBL" id="CAG2252995.1"/>
    </source>
</evidence>
<keyword evidence="4" id="KW-0862">Zinc</keyword>
<dbReference type="InterPro" id="IPR014001">
    <property type="entry name" value="Helicase_ATP-bd"/>
</dbReference>
<dbReference type="InterPro" id="IPR027417">
    <property type="entry name" value="P-loop_NTPase"/>
</dbReference>
<dbReference type="PROSITE" id="PS01359">
    <property type="entry name" value="ZF_PHD_1"/>
    <property type="match status" value="1"/>
</dbReference>
<feature type="compositionally biased region" description="Low complexity" evidence="6">
    <location>
        <begin position="564"/>
        <end position="580"/>
    </location>
</feature>
<dbReference type="PROSITE" id="PS50016">
    <property type="entry name" value="ZF_PHD_2"/>
    <property type="match status" value="1"/>
</dbReference>
<dbReference type="InterPro" id="IPR011011">
    <property type="entry name" value="Znf_FYVE_PHD"/>
</dbReference>
<dbReference type="InterPro" id="IPR019787">
    <property type="entry name" value="Znf_PHD-finger"/>
</dbReference>
<dbReference type="InterPro" id="IPR019786">
    <property type="entry name" value="Zinc_finger_PHD-type_CS"/>
</dbReference>
<dbReference type="Pfam" id="PF14529">
    <property type="entry name" value="Exo_endo_phos_2"/>
    <property type="match status" value="1"/>
</dbReference>
<dbReference type="SUPFAM" id="SSF56219">
    <property type="entry name" value="DNase I-like"/>
    <property type="match status" value="1"/>
</dbReference>
<evidence type="ECO:0000256" key="3">
    <source>
        <dbReference type="ARBA" id="ARBA00022801"/>
    </source>
</evidence>
<dbReference type="GO" id="GO:0005524">
    <property type="term" value="F:ATP binding"/>
    <property type="evidence" value="ECO:0007669"/>
    <property type="project" value="InterPro"/>
</dbReference>
<organism evidence="11 12">
    <name type="scientific">Mytilus edulis</name>
    <name type="common">Blue mussel</name>
    <dbReference type="NCBI Taxonomy" id="6550"/>
    <lineage>
        <taxon>Eukaryota</taxon>
        <taxon>Metazoa</taxon>
        <taxon>Spiralia</taxon>
        <taxon>Lophotrochozoa</taxon>
        <taxon>Mollusca</taxon>
        <taxon>Bivalvia</taxon>
        <taxon>Autobranchia</taxon>
        <taxon>Pteriomorphia</taxon>
        <taxon>Mytilida</taxon>
        <taxon>Mytiloidea</taxon>
        <taxon>Mytilidae</taxon>
        <taxon>Mytilinae</taxon>
        <taxon>Mytilus</taxon>
    </lineage>
</organism>
<dbReference type="PANTHER" id="PTHR10799">
    <property type="entry name" value="SNF2/RAD54 HELICASE FAMILY"/>
    <property type="match status" value="1"/>
</dbReference>
<dbReference type="InterPro" id="IPR005135">
    <property type="entry name" value="Endo/exonuclease/phosphatase"/>
</dbReference>
<gene>
    <name evidence="11" type="ORF">MEDL_64568</name>
</gene>
<accession>A0A8S3VH80</accession>
<feature type="domain" description="Helicase ATP-binding" evidence="9">
    <location>
        <begin position="979"/>
        <end position="1066"/>
    </location>
</feature>
<dbReference type="Pfam" id="PF00176">
    <property type="entry name" value="SNF2-rel_dom"/>
    <property type="match status" value="2"/>
</dbReference>
<evidence type="ECO:0000256" key="1">
    <source>
        <dbReference type="ARBA" id="ARBA00022723"/>
    </source>
</evidence>
<dbReference type="SUPFAM" id="SSF57903">
    <property type="entry name" value="FYVE/PHD zinc finger"/>
    <property type="match status" value="1"/>
</dbReference>
<dbReference type="Proteomes" id="UP000683360">
    <property type="component" value="Unassembled WGS sequence"/>
</dbReference>
<dbReference type="GO" id="GO:0016787">
    <property type="term" value="F:hydrolase activity"/>
    <property type="evidence" value="ECO:0007669"/>
    <property type="project" value="UniProtKB-KW"/>
</dbReference>
<feature type="compositionally biased region" description="Polar residues" evidence="6">
    <location>
        <begin position="538"/>
        <end position="563"/>
    </location>
</feature>
<dbReference type="SMART" id="SM00249">
    <property type="entry name" value="PHD"/>
    <property type="match status" value="1"/>
</dbReference>
<dbReference type="PROSITE" id="PS51192">
    <property type="entry name" value="HELICASE_ATP_BIND_1"/>
    <property type="match status" value="1"/>
</dbReference>
<dbReference type="EMBL" id="CAJPWZ010003138">
    <property type="protein sequence ID" value="CAG2252995.1"/>
    <property type="molecule type" value="Genomic_DNA"/>
</dbReference>
<sequence length="1439" mass="164047">MNFKTPIIFYLSIHLLATYLGAESILPKEETFTNNKSYEENIPTQSSKVSPDTNITVNKPNTKSVKKVYSKTSKYPCGSCNGAVTWKTAAVCCDSCEKWYHKECIGMSTLVYQGLNNAQWECDQCGLPNYSTCLFDTSIVMNTNTSHFDSSTNSSFCIGNIGSPSAASSPIQKTSKQPYNQTRNKSSEPPDLKSDDISEQLWVKVQITGSPDLYIGSFYKPPNKTEEEYLSHLGKSISRIKRSENCHLWLGGDFNLGGIDWNNYSIKQKAYNSKQCQQLIDLCQDNYLEQVVTKPTHYTETSQSTLDLFFTNNSSLVNKTEVIPGISDHEIVYIESNLKPRRAKKPPRKVFLYNKANTEQIKEKLNDIHLNNITNLENLTMDELWDNFKTKVLKTMEESIPTKMINNTKQKLPWINKEIKSLIRKRNKLFKKMKTDSHSKINKQYRETKKLLQKETRKAYWTYLENIICYDESLQTSQKQKKFWNYIRSTKKDSSGVAPLRSEGKMSGNPKLNTLLQYRFIKKPVNKIQSDNSDEGSENSQENQPSDTVDTCSSTPTLNGNSQTTVPETPEIPTSPSSPVFQQKSKLIKKNVIESDEEVESSGDWLSKDQGIMTNGNGCQSTKSASKRKQKLDVRNELNESSDDEELDGGQTDKVRQIKDMFPQASTKDAVAVLRIKLWNTEDAVDIFMSGRVQETLNPPMKKKRVIRFNSSDSEQSAPPRKKCRRVESSDSEDMDSQSTVSYSQTADSQATLEYNIDSQQTIPGSQDQKEQIKFLVEAYPEKSKKYLRKLLSKHNWSIEAATEKLEQVAKRSTDDYADALDDEDDNYDSDECVDSEDSIDEEDTGQRAVILAFFDDASLEQLSTMPGVSKRKAEIIEGLKPFKTWDKLVKSFTTTKGLSYDVIHGCNEIIRVRNVVIKLMEKCEKISKNMESIVSYLTNKQEIEDSDNDDIQIKKQPGNLNPSYQLKPFQMVGLNWLRIMHTQHLNGILADEMGLGKTIQTIAFLAHLLEEGERGPHVIIVPSSTIDNWLRELHTWCPDLKPLIYYGSMDDRRSAERRLLLTGTPLQNNLLELMSLLSFVMPEIFSGKTEHLKKIFSMITRAGDDKSKYSAERIAQAKRIMKPFLLRRLKSEVQKQLPKKSEELIRCEMTPEQKISYDQTVKTFAQRLKEEGNDMLKGGGASILMQLRKIANHPLLLRNHFSDDKLRKMSKIIAKEPSHIDRGALPQLIYEDLQVMHDFEIMNLIDHYKSYLGQFQLDQSVIGASGKFIKLKQLLHDQKEKGEKVLIFSQFTMLMDIMEKFLKQEKYKYLRLDGQTPVTESRGQVSGLTDKVICKCNFRGQVSIGFFRQDLICKCNSSLTGVIELDRQAEDRCHRVGQTREVSIIRLISKDTVEEAMLRCAQEKLKLEKDITTDEGSESGSSKDVASLLRQALADSSV</sequence>
<feature type="region of interest" description="Disordered" evidence="6">
    <location>
        <begin position="818"/>
        <end position="841"/>
    </location>
</feature>
<evidence type="ECO:0000256" key="7">
    <source>
        <dbReference type="SAM" id="SignalP"/>
    </source>
</evidence>
<keyword evidence="3 11" id="KW-0378">Hydrolase</keyword>
<dbReference type="PROSITE" id="PS51194">
    <property type="entry name" value="HELICASE_CTER"/>
    <property type="match status" value="1"/>
</dbReference>
<dbReference type="CDD" id="cd18793">
    <property type="entry name" value="SF2_C_SNF"/>
    <property type="match status" value="1"/>
</dbReference>
<keyword evidence="2 5" id="KW-0863">Zinc-finger</keyword>
<feature type="region of interest" description="Disordered" evidence="6">
    <location>
        <begin position="165"/>
        <end position="194"/>
    </location>
</feature>
<dbReference type="Pfam" id="PF00271">
    <property type="entry name" value="Helicase_C"/>
    <property type="match status" value="1"/>
</dbReference>
<protein>
    <submittedName>
        <fullName evidence="11">SMARCAD1</fullName>
        <ecNumber evidence="11">3.6.4.12</ecNumber>
    </submittedName>
</protein>
<reference evidence="11" key="1">
    <citation type="submission" date="2021-03" db="EMBL/GenBank/DDBJ databases">
        <authorList>
            <person name="Bekaert M."/>
        </authorList>
    </citation>
    <scope>NUCLEOTIDE SEQUENCE</scope>
</reference>
<feature type="compositionally biased region" description="Polar residues" evidence="6">
    <location>
        <begin position="612"/>
        <end position="624"/>
    </location>
</feature>
<dbReference type="SUPFAM" id="SSF52540">
    <property type="entry name" value="P-loop containing nucleoside triphosphate hydrolases"/>
    <property type="match status" value="2"/>
</dbReference>
<dbReference type="GO" id="GO:0008270">
    <property type="term" value="F:zinc ion binding"/>
    <property type="evidence" value="ECO:0007669"/>
    <property type="project" value="UniProtKB-KW"/>
</dbReference>
<dbReference type="SMART" id="SM00487">
    <property type="entry name" value="DEXDc"/>
    <property type="match status" value="1"/>
</dbReference>
<feature type="chain" id="PRO_5035784463" evidence="7">
    <location>
        <begin position="23"/>
        <end position="1439"/>
    </location>
</feature>
<dbReference type="GO" id="GO:0003678">
    <property type="term" value="F:DNA helicase activity"/>
    <property type="evidence" value="ECO:0007669"/>
    <property type="project" value="UniProtKB-EC"/>
</dbReference>
<feature type="domain" description="Helicase C-terminal" evidence="10">
    <location>
        <begin position="1271"/>
        <end position="1421"/>
    </location>
</feature>
<evidence type="ECO:0000256" key="4">
    <source>
        <dbReference type="ARBA" id="ARBA00022833"/>
    </source>
</evidence>
<feature type="domain" description="PHD-type" evidence="8">
    <location>
        <begin position="74"/>
        <end position="128"/>
    </location>
</feature>
<proteinExistence type="predicted"/>
<feature type="region of interest" description="Disordered" evidence="6">
    <location>
        <begin position="528"/>
        <end position="654"/>
    </location>
</feature>
<dbReference type="Gene3D" id="3.40.50.10810">
    <property type="entry name" value="Tandem AAA-ATPase domain"/>
    <property type="match status" value="2"/>
</dbReference>
<dbReference type="InterPro" id="IPR036691">
    <property type="entry name" value="Endo/exonu/phosph_ase_sf"/>
</dbReference>
<dbReference type="InterPro" id="IPR001650">
    <property type="entry name" value="Helicase_C-like"/>
</dbReference>
<dbReference type="InterPro" id="IPR001965">
    <property type="entry name" value="Znf_PHD"/>
</dbReference>
<keyword evidence="12" id="KW-1185">Reference proteome</keyword>
<dbReference type="InterPro" id="IPR038718">
    <property type="entry name" value="SNF2-like_sf"/>
</dbReference>
<evidence type="ECO:0000259" key="8">
    <source>
        <dbReference type="PROSITE" id="PS50016"/>
    </source>
</evidence>
<dbReference type="Gene3D" id="3.60.10.10">
    <property type="entry name" value="Endonuclease/exonuclease/phosphatase"/>
    <property type="match status" value="1"/>
</dbReference>
<dbReference type="CDD" id="cd15551">
    <property type="entry name" value="PHD_PYGO"/>
    <property type="match status" value="1"/>
</dbReference>
<evidence type="ECO:0000256" key="5">
    <source>
        <dbReference type="PROSITE-ProRule" id="PRU00146"/>
    </source>
</evidence>
<dbReference type="Gene3D" id="3.40.50.300">
    <property type="entry name" value="P-loop containing nucleotide triphosphate hydrolases"/>
    <property type="match status" value="2"/>
</dbReference>
<evidence type="ECO:0000313" key="12">
    <source>
        <dbReference type="Proteomes" id="UP000683360"/>
    </source>
</evidence>
<dbReference type="Gene3D" id="3.30.40.10">
    <property type="entry name" value="Zinc/RING finger domain, C3HC4 (zinc finger)"/>
    <property type="match status" value="1"/>
</dbReference>
<dbReference type="InterPro" id="IPR013083">
    <property type="entry name" value="Znf_RING/FYVE/PHD"/>
</dbReference>
<evidence type="ECO:0000259" key="9">
    <source>
        <dbReference type="PROSITE" id="PS51192"/>
    </source>
</evidence>
<feature type="compositionally biased region" description="Basic and acidic residues" evidence="6">
    <location>
        <begin position="185"/>
        <end position="194"/>
    </location>
</feature>
<keyword evidence="7" id="KW-0732">Signal</keyword>
<keyword evidence="1" id="KW-0479">Metal-binding</keyword>
<dbReference type="InterPro" id="IPR000330">
    <property type="entry name" value="SNF2_N"/>
</dbReference>
<evidence type="ECO:0000256" key="6">
    <source>
        <dbReference type="SAM" id="MobiDB-lite"/>
    </source>
</evidence>
<feature type="compositionally biased region" description="Polar residues" evidence="6">
    <location>
        <begin position="165"/>
        <end position="184"/>
    </location>
</feature>